<dbReference type="PANTHER" id="PTHR42756:SF1">
    <property type="entry name" value="TRANSCRIPTIONAL REPRESSOR OF EMRAB OPERON"/>
    <property type="match status" value="1"/>
</dbReference>
<keyword evidence="2" id="KW-0805">Transcription regulation</keyword>
<reference evidence="9 10" key="1">
    <citation type="journal article" date="2015" name="Genome Announc.">
        <title>Expanding the biotechnology potential of lactobacilli through comparative genomics of 213 strains and associated genera.</title>
        <authorList>
            <person name="Sun Z."/>
            <person name="Harris H.M."/>
            <person name="McCann A."/>
            <person name="Guo C."/>
            <person name="Argimon S."/>
            <person name="Zhang W."/>
            <person name="Yang X."/>
            <person name="Jeffery I.B."/>
            <person name="Cooney J.C."/>
            <person name="Kagawa T.F."/>
            <person name="Liu W."/>
            <person name="Song Y."/>
            <person name="Salvetti E."/>
            <person name="Wrobel A."/>
            <person name="Rasinkangas P."/>
            <person name="Parkhill J."/>
            <person name="Rea M.C."/>
            <person name="O'Sullivan O."/>
            <person name="Ritari J."/>
            <person name="Douillard F.P."/>
            <person name="Paul Ross R."/>
            <person name="Yang R."/>
            <person name="Briner A.E."/>
            <person name="Felis G.E."/>
            <person name="de Vos W.M."/>
            <person name="Barrangou R."/>
            <person name="Klaenhammer T.R."/>
            <person name="Caufield P.W."/>
            <person name="Cui Y."/>
            <person name="Zhang H."/>
            <person name="O'Toole P.W."/>
        </authorList>
    </citation>
    <scope>NUCLEOTIDE SEQUENCE [LARGE SCALE GENOMIC DNA]</scope>
    <source>
        <strain evidence="9 10">DSM 15814</strain>
    </source>
</reference>
<dbReference type="AlphaFoldDB" id="A0A0R1RSM6"/>
<dbReference type="PRINTS" id="PR00598">
    <property type="entry name" value="HTHMARR"/>
</dbReference>
<evidence type="ECO:0000256" key="5">
    <source>
        <dbReference type="ARBA" id="ARBA00046337"/>
    </source>
</evidence>
<evidence type="ECO:0000256" key="2">
    <source>
        <dbReference type="ARBA" id="ARBA00023015"/>
    </source>
</evidence>
<dbReference type="EMBL" id="AZFF01000001">
    <property type="protein sequence ID" value="KRL57258.1"/>
    <property type="molecule type" value="Genomic_DNA"/>
</dbReference>
<comment type="caution">
    <text evidence="9">The sequence shown here is derived from an EMBL/GenBank/DDBJ whole genome shotgun (WGS) entry which is preliminary data.</text>
</comment>
<evidence type="ECO:0000256" key="7">
    <source>
        <dbReference type="ARBA" id="ARBA00047207"/>
    </source>
</evidence>
<dbReference type="InterPro" id="IPR000835">
    <property type="entry name" value="HTH_MarR-typ"/>
</dbReference>
<dbReference type="SMART" id="SM00347">
    <property type="entry name" value="HTH_MARR"/>
    <property type="match status" value="1"/>
</dbReference>
<name>A0A0R1RSM6_9LACO</name>
<keyword evidence="10" id="KW-1185">Reference proteome</keyword>
<dbReference type="PATRIC" id="fig|1114972.6.peg.267"/>
<dbReference type="eggNOG" id="COG1846">
    <property type="taxonomic scope" value="Bacteria"/>
</dbReference>
<comment type="subcellular location">
    <subcellularLocation>
        <location evidence="1">Cytoplasm</location>
    </subcellularLocation>
</comment>
<feature type="domain" description="HTH marR-type" evidence="8">
    <location>
        <begin position="1"/>
        <end position="132"/>
    </location>
</feature>
<proteinExistence type="inferred from homology"/>
<sequence length="143" mass="16280">MKQSLEALRDSEKIHRAQLLALTKQYQLTIAEWQLLMNLADGHTTQEQLSAATTLDTSTLSRQLKSLGNKAMIDKEATGRDHRQLIYHVTEQGQQALTDINQGYEQLTATVFDKWTDEEKNLLQILLNRLETSLSRTNKNGVN</sequence>
<dbReference type="InterPro" id="IPR055166">
    <property type="entry name" value="Transc_reg_Sar_Rot_HTH"/>
</dbReference>
<dbReference type="PANTHER" id="PTHR42756">
    <property type="entry name" value="TRANSCRIPTIONAL REGULATOR, MARR"/>
    <property type="match status" value="1"/>
</dbReference>
<evidence type="ECO:0000256" key="4">
    <source>
        <dbReference type="ARBA" id="ARBA00023163"/>
    </source>
</evidence>
<evidence type="ECO:0000256" key="3">
    <source>
        <dbReference type="ARBA" id="ARBA00023125"/>
    </source>
</evidence>
<dbReference type="GO" id="GO:0003700">
    <property type="term" value="F:DNA-binding transcription factor activity"/>
    <property type="evidence" value="ECO:0007669"/>
    <property type="project" value="InterPro"/>
</dbReference>
<dbReference type="Gene3D" id="1.10.10.10">
    <property type="entry name" value="Winged helix-like DNA-binding domain superfamily/Winged helix DNA-binding domain"/>
    <property type="match status" value="1"/>
</dbReference>
<dbReference type="InterPro" id="IPR036390">
    <property type="entry name" value="WH_DNA-bd_sf"/>
</dbReference>
<dbReference type="SUPFAM" id="SSF46785">
    <property type="entry name" value="Winged helix' DNA-binding domain"/>
    <property type="match status" value="1"/>
</dbReference>
<protein>
    <recommendedName>
        <fullName evidence="6">HTH-type transcriptional regulator SarZ</fullName>
    </recommendedName>
    <alternativeName>
        <fullName evidence="7">Staphylococcal accessory regulator Z</fullName>
    </alternativeName>
</protein>
<evidence type="ECO:0000256" key="1">
    <source>
        <dbReference type="ARBA" id="ARBA00004496"/>
    </source>
</evidence>
<accession>A0A0R1RSM6</accession>
<dbReference type="PROSITE" id="PS50995">
    <property type="entry name" value="HTH_MARR_2"/>
    <property type="match status" value="1"/>
</dbReference>
<comment type="similarity">
    <text evidence="5">Belongs to the SarZ family.</text>
</comment>
<dbReference type="Proteomes" id="UP000051999">
    <property type="component" value="Unassembled WGS sequence"/>
</dbReference>
<keyword evidence="4" id="KW-0804">Transcription</keyword>
<keyword evidence="3" id="KW-0238">DNA-binding</keyword>
<gene>
    <name evidence="9" type="ORF">FD35_GL000268</name>
</gene>
<dbReference type="STRING" id="1114972.FD35_GL000268"/>
<dbReference type="RefSeq" id="WP_017261842.1">
    <property type="nucleotide sequence ID" value="NZ_AUAW01000001.1"/>
</dbReference>
<evidence type="ECO:0000313" key="9">
    <source>
        <dbReference type="EMBL" id="KRL57258.1"/>
    </source>
</evidence>
<evidence type="ECO:0000256" key="6">
    <source>
        <dbReference type="ARBA" id="ARBA00047188"/>
    </source>
</evidence>
<dbReference type="OrthoDB" id="2328486at2"/>
<evidence type="ECO:0000313" key="10">
    <source>
        <dbReference type="Proteomes" id="UP000051999"/>
    </source>
</evidence>
<dbReference type="Pfam" id="PF22381">
    <property type="entry name" value="Staph_reg_Sar_Rot"/>
    <property type="match status" value="1"/>
</dbReference>
<organism evidence="9 10">
    <name type="scientific">Furfurilactobacillus rossiae DSM 15814</name>
    <dbReference type="NCBI Taxonomy" id="1114972"/>
    <lineage>
        <taxon>Bacteria</taxon>
        <taxon>Bacillati</taxon>
        <taxon>Bacillota</taxon>
        <taxon>Bacilli</taxon>
        <taxon>Lactobacillales</taxon>
        <taxon>Lactobacillaceae</taxon>
        <taxon>Furfurilactobacillus</taxon>
    </lineage>
</organism>
<dbReference type="InterPro" id="IPR036388">
    <property type="entry name" value="WH-like_DNA-bd_sf"/>
</dbReference>
<evidence type="ECO:0000259" key="8">
    <source>
        <dbReference type="PROSITE" id="PS50995"/>
    </source>
</evidence>
<dbReference type="GO" id="GO:0005737">
    <property type="term" value="C:cytoplasm"/>
    <property type="evidence" value="ECO:0007669"/>
    <property type="project" value="UniProtKB-SubCell"/>
</dbReference>
<dbReference type="GO" id="GO:0003677">
    <property type="term" value="F:DNA binding"/>
    <property type="evidence" value="ECO:0007669"/>
    <property type="project" value="UniProtKB-KW"/>
</dbReference>